<feature type="transmembrane region" description="Helical" evidence="1">
    <location>
        <begin position="34"/>
        <end position="56"/>
    </location>
</feature>
<keyword evidence="1" id="KW-0472">Membrane</keyword>
<evidence type="ECO:0000256" key="1">
    <source>
        <dbReference type="SAM" id="Phobius"/>
    </source>
</evidence>
<proteinExistence type="predicted"/>
<evidence type="ECO:0000313" key="3">
    <source>
        <dbReference type="Proteomes" id="UP000015350"/>
    </source>
</evidence>
<gene>
    <name evidence="2" type="ORF">K678_09610</name>
</gene>
<dbReference type="OrthoDB" id="9887888at2"/>
<accession>S9SAI0</accession>
<dbReference type="STRING" id="1316936.K678_09610"/>
<protein>
    <submittedName>
        <fullName evidence="2">Uncharacterized protein</fullName>
    </submittedName>
</protein>
<evidence type="ECO:0000313" key="2">
    <source>
        <dbReference type="EMBL" id="EPY01699.1"/>
    </source>
</evidence>
<dbReference type="AlphaFoldDB" id="S9SAI0"/>
<sequence length="61" mass="6778">MSPGWIFRPLLCFVLLAQLPGASAELLVSVAEGEWIWAFVHLVAVVGDVFFCFKILRDGIE</sequence>
<name>S9SAI0_MAGFU</name>
<keyword evidence="1" id="KW-1133">Transmembrane helix</keyword>
<dbReference type="EMBL" id="AQPH01000032">
    <property type="protein sequence ID" value="EPY01699.1"/>
    <property type="molecule type" value="Genomic_DNA"/>
</dbReference>
<comment type="caution">
    <text evidence="2">The sequence shown here is derived from an EMBL/GenBank/DDBJ whole genome shotgun (WGS) entry which is preliminary data.</text>
</comment>
<keyword evidence="1" id="KW-0812">Transmembrane</keyword>
<reference evidence="2 3" key="1">
    <citation type="submission" date="2013-04" db="EMBL/GenBank/DDBJ databases">
        <authorList>
            <person name="Kuznetsov B."/>
            <person name="Ivanovsky R."/>
        </authorList>
    </citation>
    <scope>NUCLEOTIDE SEQUENCE [LARGE SCALE GENOMIC DNA]</scope>
    <source>
        <strain evidence="2 3">MGU-K5</strain>
    </source>
</reference>
<organism evidence="2 3">
    <name type="scientific">Magnetospirillum fulvum MGU-K5</name>
    <dbReference type="NCBI Taxonomy" id="1316936"/>
    <lineage>
        <taxon>Bacteria</taxon>
        <taxon>Pseudomonadati</taxon>
        <taxon>Pseudomonadota</taxon>
        <taxon>Alphaproteobacteria</taxon>
        <taxon>Rhodospirillales</taxon>
        <taxon>Rhodospirillaceae</taxon>
        <taxon>Magnetospirillum</taxon>
    </lineage>
</organism>
<dbReference type="Proteomes" id="UP000015350">
    <property type="component" value="Unassembled WGS sequence"/>
</dbReference>
<dbReference type="RefSeq" id="WP_021132252.1">
    <property type="nucleotide sequence ID" value="NZ_AQPH01000032.1"/>
</dbReference>